<evidence type="ECO:0000313" key="2">
    <source>
        <dbReference type="EMBL" id="MBD8010939.1"/>
    </source>
</evidence>
<gene>
    <name evidence="2" type="ORF">H9633_01335</name>
</gene>
<dbReference type="PANTHER" id="PTHR43384">
    <property type="entry name" value="SEPTUM SITE-DETERMINING PROTEIN MIND HOMOLOG, CHLOROPLASTIC-RELATED"/>
    <property type="match status" value="1"/>
</dbReference>
<dbReference type="PANTHER" id="PTHR43384:SF11">
    <property type="entry name" value="SEPTUM SITE DETERMINING PROTEIN"/>
    <property type="match status" value="1"/>
</dbReference>
<dbReference type="Gene3D" id="3.40.50.300">
    <property type="entry name" value="P-loop containing nucleotide triphosphate hydrolases"/>
    <property type="match status" value="1"/>
</dbReference>
<dbReference type="RefSeq" id="WP_191711818.1">
    <property type="nucleotide sequence ID" value="NZ_JACSPX010000001.1"/>
</dbReference>
<dbReference type="SUPFAM" id="SSF52540">
    <property type="entry name" value="P-loop containing nucleoside triphosphate hydrolases"/>
    <property type="match status" value="1"/>
</dbReference>
<evidence type="ECO:0000259" key="1">
    <source>
        <dbReference type="Pfam" id="PF01656"/>
    </source>
</evidence>
<sequence>MNLIIVDDGADAALLATDLELEGAQVTVVPRDAVPALQLSGIDALLVPPIRSLLTSDLVSACDRAGVRVVPVGAADSRIASRFGLPAPLPFDTPGARVLATITAGATADGSSGPARPPRVLAVWGPHGAPGRTTMAIQLAVELTRAGRRTALVDADSVAPSVALQLGLGDESPGLAAACRRAQLGSLDVAELSRLAVPLETSAGVLDVLGGLNRPRRWPELAAARLRATLAVARDWQDEIVVDVAAAFDEDDDQLGPDAPQRHAATAAVLLEADAVVAVLGADPLGVSRFLRGYTELRHLVGDTPVTVVANRARPGPLGIDARGQIRRTLSRFAGIDDVAFVPHDQRAADAAALHARAIADVSPRSQLVSAVRRVAAGLGARAEVTGGSSRGSFRGARRLR</sequence>
<dbReference type="Proteomes" id="UP000611521">
    <property type="component" value="Unassembled WGS sequence"/>
</dbReference>
<comment type="caution">
    <text evidence="2">The sequence shown here is derived from an EMBL/GenBank/DDBJ whole genome shotgun (WGS) entry which is preliminary data.</text>
</comment>
<dbReference type="InterPro" id="IPR050625">
    <property type="entry name" value="ParA/MinD_ATPase"/>
</dbReference>
<protein>
    <recommendedName>
        <fullName evidence="1">CobQ/CobB/MinD/ParA nucleotide binding domain-containing protein</fullName>
    </recommendedName>
</protein>
<dbReference type="EMBL" id="JACSPX010000001">
    <property type="protein sequence ID" value="MBD8010939.1"/>
    <property type="molecule type" value="Genomic_DNA"/>
</dbReference>
<keyword evidence="3" id="KW-1185">Reference proteome</keyword>
<proteinExistence type="predicted"/>
<accession>A0ABR8W1M6</accession>
<dbReference type="Pfam" id="PF01656">
    <property type="entry name" value="CbiA"/>
    <property type="match status" value="1"/>
</dbReference>
<reference evidence="2 3" key="1">
    <citation type="submission" date="2020-08" db="EMBL/GenBank/DDBJ databases">
        <title>A Genomic Blueprint of the Chicken Gut Microbiome.</title>
        <authorList>
            <person name="Gilroy R."/>
            <person name="Ravi A."/>
            <person name="Getino M."/>
            <person name="Pursley I."/>
            <person name="Horton D.L."/>
            <person name="Alikhan N.-F."/>
            <person name="Baker D."/>
            <person name="Gharbi K."/>
            <person name="Hall N."/>
            <person name="Watson M."/>
            <person name="Adriaenssens E.M."/>
            <person name="Foster-Nyarko E."/>
            <person name="Jarju S."/>
            <person name="Secka A."/>
            <person name="Antonio M."/>
            <person name="Oren A."/>
            <person name="Chaudhuri R."/>
            <person name="La Ragione R.M."/>
            <person name="Hildebrand F."/>
            <person name="Pallen M.J."/>
        </authorList>
    </citation>
    <scope>NUCLEOTIDE SEQUENCE [LARGE SCALE GENOMIC DNA]</scope>
    <source>
        <strain evidence="2 3">Re1</strain>
    </source>
</reference>
<dbReference type="InterPro" id="IPR002586">
    <property type="entry name" value="CobQ/CobB/MinD/ParA_Nub-bd_dom"/>
</dbReference>
<dbReference type="InterPro" id="IPR027417">
    <property type="entry name" value="P-loop_NTPase"/>
</dbReference>
<evidence type="ECO:0000313" key="3">
    <source>
        <dbReference type="Proteomes" id="UP000611521"/>
    </source>
</evidence>
<organism evidence="2 3">
    <name type="scientific">Microbacterium commune</name>
    <dbReference type="NCBI Taxonomy" id="2762219"/>
    <lineage>
        <taxon>Bacteria</taxon>
        <taxon>Bacillati</taxon>
        <taxon>Actinomycetota</taxon>
        <taxon>Actinomycetes</taxon>
        <taxon>Micrococcales</taxon>
        <taxon>Microbacteriaceae</taxon>
        <taxon>Microbacterium</taxon>
    </lineage>
</organism>
<feature type="domain" description="CobQ/CobB/MinD/ParA nucleotide binding" evidence="1">
    <location>
        <begin position="122"/>
        <end position="353"/>
    </location>
</feature>
<name>A0ABR8W1M6_9MICO</name>